<evidence type="ECO:0000256" key="1">
    <source>
        <dbReference type="SAM" id="MobiDB-lite"/>
    </source>
</evidence>
<keyword evidence="3" id="KW-1185">Reference proteome</keyword>
<organism evidence="2 3">
    <name type="scientific">Euplotes crassus</name>
    <dbReference type="NCBI Taxonomy" id="5936"/>
    <lineage>
        <taxon>Eukaryota</taxon>
        <taxon>Sar</taxon>
        <taxon>Alveolata</taxon>
        <taxon>Ciliophora</taxon>
        <taxon>Intramacronucleata</taxon>
        <taxon>Spirotrichea</taxon>
        <taxon>Hypotrichia</taxon>
        <taxon>Euplotida</taxon>
        <taxon>Euplotidae</taxon>
        <taxon>Moneuplotes</taxon>
    </lineage>
</organism>
<dbReference type="AlphaFoldDB" id="A0AAD1U8B6"/>
<accession>A0AAD1U8B6</accession>
<sequence length="280" mass="32488">MKLNIKSQVKMTKYFLCNFRKMPSQTPIMCISQLVGPQKVAPKTPGICFYSKRNSEDYATADIEVGQSCSKSNSNSFFACSPRSKSVIKDTSDESGVEKSLAMKGMPSKIIQSKKTTRNTIVAKPISKRSRSTQKKRVDANISNIPVSRIKIDNPSTRSSIFTKDLRKKVFNRLYTERSKEQPLLKLGKYLKLKRLKNSSRKTYRARIKSCKKKSLLNESLQHLGEKPRIQSNQRKPKENERRNMLERANLKEKRRVMIQKFWIKKQLESNEKQSIKKYR</sequence>
<evidence type="ECO:0000313" key="3">
    <source>
        <dbReference type="Proteomes" id="UP001295684"/>
    </source>
</evidence>
<evidence type="ECO:0000313" key="2">
    <source>
        <dbReference type="EMBL" id="CAI2364210.1"/>
    </source>
</evidence>
<protein>
    <submittedName>
        <fullName evidence="2">Uncharacterized protein</fullName>
    </submittedName>
</protein>
<feature type="region of interest" description="Disordered" evidence="1">
    <location>
        <begin position="225"/>
        <end position="249"/>
    </location>
</feature>
<feature type="compositionally biased region" description="Basic and acidic residues" evidence="1">
    <location>
        <begin position="236"/>
        <end position="249"/>
    </location>
</feature>
<name>A0AAD1U8B6_EUPCR</name>
<gene>
    <name evidence="2" type="ORF">ECRASSUSDP1_LOCUS5553</name>
</gene>
<dbReference type="EMBL" id="CAMPGE010005360">
    <property type="protein sequence ID" value="CAI2364210.1"/>
    <property type="molecule type" value="Genomic_DNA"/>
</dbReference>
<reference evidence="2" key="1">
    <citation type="submission" date="2023-07" db="EMBL/GenBank/DDBJ databases">
        <authorList>
            <consortium name="AG Swart"/>
            <person name="Singh M."/>
            <person name="Singh A."/>
            <person name="Seah K."/>
            <person name="Emmerich C."/>
        </authorList>
    </citation>
    <scope>NUCLEOTIDE SEQUENCE</scope>
    <source>
        <strain evidence="2">DP1</strain>
    </source>
</reference>
<comment type="caution">
    <text evidence="2">The sequence shown here is derived from an EMBL/GenBank/DDBJ whole genome shotgun (WGS) entry which is preliminary data.</text>
</comment>
<proteinExistence type="predicted"/>
<dbReference type="Proteomes" id="UP001295684">
    <property type="component" value="Unassembled WGS sequence"/>
</dbReference>